<sequence>MGNFTVKLPNQKSVDAVSSLIKCAIEENKLKDSYILYGHRQVRDTSCPGDALFKEIQSWPHWKPGQHYPPNQSKPFLNKKLYITIKFSIKDPMGDSRFPEDVTGRQVFVDTEIIN</sequence>
<dbReference type="Gene3D" id="3.40.80.10">
    <property type="entry name" value="Peptidoglycan recognition protein-like"/>
    <property type="match status" value="1"/>
</dbReference>
<dbReference type="EMBL" id="MRZV01000044">
    <property type="protein sequence ID" value="PIK60988.1"/>
    <property type="molecule type" value="Genomic_DNA"/>
</dbReference>
<dbReference type="Proteomes" id="UP000230750">
    <property type="component" value="Unassembled WGS sequence"/>
</dbReference>
<reference evidence="1 2" key="1">
    <citation type="journal article" date="2017" name="PLoS Biol.">
        <title>The sea cucumber genome provides insights into morphological evolution and visceral regeneration.</title>
        <authorList>
            <person name="Zhang X."/>
            <person name="Sun L."/>
            <person name="Yuan J."/>
            <person name="Sun Y."/>
            <person name="Gao Y."/>
            <person name="Zhang L."/>
            <person name="Li S."/>
            <person name="Dai H."/>
            <person name="Hamel J.F."/>
            <person name="Liu C."/>
            <person name="Yu Y."/>
            <person name="Liu S."/>
            <person name="Lin W."/>
            <person name="Guo K."/>
            <person name="Jin S."/>
            <person name="Xu P."/>
            <person name="Storey K.B."/>
            <person name="Huan P."/>
            <person name="Zhang T."/>
            <person name="Zhou Y."/>
            <person name="Zhang J."/>
            <person name="Lin C."/>
            <person name="Li X."/>
            <person name="Xing L."/>
            <person name="Huo D."/>
            <person name="Sun M."/>
            <person name="Wang L."/>
            <person name="Mercier A."/>
            <person name="Li F."/>
            <person name="Yang H."/>
            <person name="Xiang J."/>
        </authorList>
    </citation>
    <scope>NUCLEOTIDE SEQUENCE [LARGE SCALE GENOMIC DNA]</scope>
    <source>
        <strain evidence="1">Shaxun</strain>
        <tissue evidence="1">Muscle</tissue>
    </source>
</reference>
<dbReference type="GO" id="GO:0008745">
    <property type="term" value="F:N-acetylmuramoyl-L-alanine amidase activity"/>
    <property type="evidence" value="ECO:0007669"/>
    <property type="project" value="InterPro"/>
</dbReference>
<dbReference type="InterPro" id="IPR036505">
    <property type="entry name" value="Amidase/PGRP_sf"/>
</dbReference>
<accession>A0A2G8LL45</accession>
<dbReference type="OrthoDB" id="10001926at2759"/>
<dbReference type="PANTHER" id="PTHR11022">
    <property type="entry name" value="PEPTIDOGLYCAN RECOGNITION PROTEIN"/>
    <property type="match status" value="1"/>
</dbReference>
<dbReference type="GO" id="GO:0009253">
    <property type="term" value="P:peptidoglycan catabolic process"/>
    <property type="evidence" value="ECO:0007669"/>
    <property type="project" value="InterPro"/>
</dbReference>
<name>A0A2G8LL45_STIJA</name>
<dbReference type="PANTHER" id="PTHR11022:SF41">
    <property type="entry name" value="PEPTIDOGLYCAN-RECOGNITION PROTEIN LC-RELATED"/>
    <property type="match status" value="1"/>
</dbReference>
<protein>
    <submittedName>
        <fullName evidence="1">Putative peptidoglycan-recognition protein SC2-like</fullName>
    </submittedName>
</protein>
<dbReference type="AlphaFoldDB" id="A0A2G8LL45"/>
<dbReference type="InterPro" id="IPR015510">
    <property type="entry name" value="PGRP"/>
</dbReference>
<dbReference type="SUPFAM" id="SSF55846">
    <property type="entry name" value="N-acetylmuramoyl-L-alanine amidase-like"/>
    <property type="match status" value="1"/>
</dbReference>
<evidence type="ECO:0000313" key="2">
    <source>
        <dbReference type="Proteomes" id="UP000230750"/>
    </source>
</evidence>
<dbReference type="CDD" id="cd06583">
    <property type="entry name" value="PGRP"/>
    <property type="match status" value="1"/>
</dbReference>
<gene>
    <name evidence="1" type="ORF">BSL78_02163</name>
</gene>
<dbReference type="InterPro" id="IPR002502">
    <property type="entry name" value="Amidase_domain"/>
</dbReference>
<dbReference type="STRING" id="307972.A0A2G8LL45"/>
<comment type="caution">
    <text evidence="1">The sequence shown here is derived from an EMBL/GenBank/DDBJ whole genome shotgun (WGS) entry which is preliminary data.</text>
</comment>
<keyword evidence="2" id="KW-1185">Reference proteome</keyword>
<proteinExistence type="predicted"/>
<evidence type="ECO:0000313" key="1">
    <source>
        <dbReference type="EMBL" id="PIK60988.1"/>
    </source>
</evidence>
<organism evidence="1 2">
    <name type="scientific">Stichopus japonicus</name>
    <name type="common">Sea cucumber</name>
    <dbReference type="NCBI Taxonomy" id="307972"/>
    <lineage>
        <taxon>Eukaryota</taxon>
        <taxon>Metazoa</taxon>
        <taxon>Echinodermata</taxon>
        <taxon>Eleutherozoa</taxon>
        <taxon>Echinozoa</taxon>
        <taxon>Holothuroidea</taxon>
        <taxon>Aspidochirotacea</taxon>
        <taxon>Aspidochirotida</taxon>
        <taxon>Stichopodidae</taxon>
        <taxon>Apostichopus</taxon>
    </lineage>
</organism>